<gene>
    <name evidence="1" type="ORF">GCM10010833_33510</name>
</gene>
<name>A0ABQ1JU42_9SPHN</name>
<dbReference type="Proteomes" id="UP000614261">
    <property type="component" value="Unassembled WGS sequence"/>
</dbReference>
<protein>
    <submittedName>
        <fullName evidence="1">Uncharacterized protein</fullName>
    </submittedName>
</protein>
<proteinExistence type="predicted"/>
<evidence type="ECO:0000313" key="1">
    <source>
        <dbReference type="EMBL" id="GGB75580.1"/>
    </source>
</evidence>
<comment type="caution">
    <text evidence="1">The sequence shown here is derived from an EMBL/GenBank/DDBJ whole genome shotgun (WGS) entry which is preliminary data.</text>
</comment>
<accession>A0ABQ1JU42</accession>
<reference evidence="2" key="1">
    <citation type="journal article" date="2019" name="Int. J. Syst. Evol. Microbiol.">
        <title>The Global Catalogue of Microorganisms (GCM) 10K type strain sequencing project: providing services to taxonomists for standard genome sequencing and annotation.</title>
        <authorList>
            <consortium name="The Broad Institute Genomics Platform"/>
            <consortium name="The Broad Institute Genome Sequencing Center for Infectious Disease"/>
            <person name="Wu L."/>
            <person name="Ma J."/>
        </authorList>
    </citation>
    <scope>NUCLEOTIDE SEQUENCE [LARGE SCALE GENOMIC DNA]</scope>
    <source>
        <strain evidence="2">CGMCC 1.12851</strain>
    </source>
</reference>
<evidence type="ECO:0000313" key="2">
    <source>
        <dbReference type="Proteomes" id="UP000614261"/>
    </source>
</evidence>
<sequence length="50" mass="5575">MHTDQMTSCALESMQAVEAAIRSYKERETETNGIGQLYCMLQTGRALPPI</sequence>
<organism evidence="1 2">
    <name type="scientific">Blastomonas aquatica</name>
    <dbReference type="NCBI Taxonomy" id="1510276"/>
    <lineage>
        <taxon>Bacteria</taxon>
        <taxon>Pseudomonadati</taxon>
        <taxon>Pseudomonadota</taxon>
        <taxon>Alphaproteobacteria</taxon>
        <taxon>Sphingomonadales</taxon>
        <taxon>Sphingomonadaceae</taxon>
        <taxon>Blastomonas</taxon>
    </lineage>
</organism>
<keyword evidence="2" id="KW-1185">Reference proteome</keyword>
<dbReference type="EMBL" id="BMGD01000008">
    <property type="protein sequence ID" value="GGB75580.1"/>
    <property type="molecule type" value="Genomic_DNA"/>
</dbReference>